<dbReference type="InterPro" id="IPR050090">
    <property type="entry name" value="Tyrosine_recombinase_XerCD"/>
</dbReference>
<gene>
    <name evidence="7" type="ORF">DFR64_0771</name>
</gene>
<reference evidence="7 8" key="1">
    <citation type="submission" date="2018-08" db="EMBL/GenBank/DDBJ databases">
        <title>Genomic Encyclopedia of Type Strains, Phase IV (KMG-IV): sequencing the most valuable type-strain genomes for metagenomic binning, comparative biology and taxonomic classification.</title>
        <authorList>
            <person name="Goeker M."/>
        </authorList>
    </citation>
    <scope>NUCLEOTIDE SEQUENCE [LARGE SCALE GENOMIC DNA]</scope>
    <source>
        <strain evidence="7 8">DSM 23923</strain>
    </source>
</reference>
<dbReference type="InterPro" id="IPR013762">
    <property type="entry name" value="Integrase-like_cat_sf"/>
</dbReference>
<evidence type="ECO:0000256" key="2">
    <source>
        <dbReference type="ARBA" id="ARBA00023125"/>
    </source>
</evidence>
<evidence type="ECO:0000313" key="7">
    <source>
        <dbReference type="EMBL" id="REG10903.1"/>
    </source>
</evidence>
<keyword evidence="2 4" id="KW-0238">DNA-binding</keyword>
<evidence type="ECO:0000256" key="3">
    <source>
        <dbReference type="ARBA" id="ARBA00023172"/>
    </source>
</evidence>
<feature type="domain" description="Core-binding (CB)" evidence="6">
    <location>
        <begin position="2"/>
        <end position="88"/>
    </location>
</feature>
<dbReference type="SUPFAM" id="SSF56349">
    <property type="entry name" value="DNA breaking-rejoining enzymes"/>
    <property type="match status" value="1"/>
</dbReference>
<dbReference type="InterPro" id="IPR044068">
    <property type="entry name" value="CB"/>
</dbReference>
<keyword evidence="3" id="KW-0233">DNA recombination</keyword>
<comment type="similarity">
    <text evidence="1">Belongs to the 'phage' integrase family.</text>
</comment>
<proteinExistence type="inferred from homology"/>
<keyword evidence="8" id="KW-1185">Reference proteome</keyword>
<protein>
    <submittedName>
        <fullName evidence="7">Integrase/recombinase XerC</fullName>
    </submittedName>
</protein>
<dbReference type="GO" id="GO:0006310">
    <property type="term" value="P:DNA recombination"/>
    <property type="evidence" value="ECO:0007669"/>
    <property type="project" value="UniProtKB-KW"/>
</dbReference>
<accession>A0A3E0AGW0</accession>
<dbReference type="OrthoDB" id="9785687at2"/>
<sequence>MKTILEAISAYLETVKLARSEKTWMAYTTAMKNFVITLTDHNINVERDPVNELSEEVISWFAYDLKGYAATSEQLYITALKGFLEFLVAEEMADVNLSKVKLLIRQRTRKPGKRLPQFPADNIQKILDHLENTPIELGEDEKEYLRALRDKAFLITLADTGLRVHEACGLRRGDIDWNEGKALVIGKGDRQAVVRFSRRSQKALRDYLQARAQFDGKSGKPLGSLPLFARHDKGAGAKVKSITPTTGRNIVAEWVKFILGEEAMGTITPHSFRHFFVTRVLATTSNLKLAQNLARHKNIAVTQRYAHLSDDELDKGYWEVFEN</sequence>
<dbReference type="GO" id="GO:0003677">
    <property type="term" value="F:DNA binding"/>
    <property type="evidence" value="ECO:0007669"/>
    <property type="project" value="UniProtKB-UniRule"/>
</dbReference>
<dbReference type="InterPro" id="IPR010998">
    <property type="entry name" value="Integrase_recombinase_N"/>
</dbReference>
<evidence type="ECO:0000259" key="5">
    <source>
        <dbReference type="PROSITE" id="PS51898"/>
    </source>
</evidence>
<name>A0A3E0AGW0_9CHLR</name>
<dbReference type="PROSITE" id="PS51898">
    <property type="entry name" value="TYR_RECOMBINASE"/>
    <property type="match status" value="1"/>
</dbReference>
<dbReference type="GO" id="GO:0015074">
    <property type="term" value="P:DNA integration"/>
    <property type="evidence" value="ECO:0007669"/>
    <property type="project" value="InterPro"/>
</dbReference>
<dbReference type="Gene3D" id="1.10.150.130">
    <property type="match status" value="1"/>
</dbReference>
<dbReference type="PROSITE" id="PS51900">
    <property type="entry name" value="CB"/>
    <property type="match status" value="1"/>
</dbReference>
<dbReference type="Gene3D" id="1.10.443.10">
    <property type="entry name" value="Intergrase catalytic core"/>
    <property type="match status" value="1"/>
</dbReference>
<dbReference type="InterPro" id="IPR011010">
    <property type="entry name" value="DNA_brk_join_enz"/>
</dbReference>
<dbReference type="InterPro" id="IPR002104">
    <property type="entry name" value="Integrase_catalytic"/>
</dbReference>
<dbReference type="PANTHER" id="PTHR30349">
    <property type="entry name" value="PHAGE INTEGRASE-RELATED"/>
    <property type="match status" value="1"/>
</dbReference>
<evidence type="ECO:0000256" key="1">
    <source>
        <dbReference type="ARBA" id="ARBA00008857"/>
    </source>
</evidence>
<dbReference type="RefSeq" id="WP_116224054.1">
    <property type="nucleotide sequence ID" value="NZ_AP018437.1"/>
</dbReference>
<dbReference type="Pfam" id="PF00589">
    <property type="entry name" value="Phage_integrase"/>
    <property type="match status" value="1"/>
</dbReference>
<evidence type="ECO:0000313" key="8">
    <source>
        <dbReference type="Proteomes" id="UP000256388"/>
    </source>
</evidence>
<comment type="caution">
    <text evidence="7">The sequence shown here is derived from an EMBL/GenBank/DDBJ whole genome shotgun (WGS) entry which is preliminary data.</text>
</comment>
<dbReference type="PANTHER" id="PTHR30349:SF41">
    <property type="entry name" value="INTEGRASE_RECOMBINASE PROTEIN MJ0367-RELATED"/>
    <property type="match status" value="1"/>
</dbReference>
<organism evidence="7 8">
    <name type="scientific">Pelolinea submarina</name>
    <dbReference type="NCBI Taxonomy" id="913107"/>
    <lineage>
        <taxon>Bacteria</taxon>
        <taxon>Bacillati</taxon>
        <taxon>Chloroflexota</taxon>
        <taxon>Anaerolineae</taxon>
        <taxon>Anaerolineales</taxon>
        <taxon>Anaerolineaceae</taxon>
        <taxon>Pelolinea</taxon>
    </lineage>
</organism>
<feature type="domain" description="Tyr recombinase" evidence="5">
    <location>
        <begin position="113"/>
        <end position="318"/>
    </location>
</feature>
<dbReference type="EMBL" id="QUMS01000001">
    <property type="protein sequence ID" value="REG10903.1"/>
    <property type="molecule type" value="Genomic_DNA"/>
</dbReference>
<dbReference type="AlphaFoldDB" id="A0A3E0AGW0"/>
<dbReference type="Proteomes" id="UP000256388">
    <property type="component" value="Unassembled WGS sequence"/>
</dbReference>
<evidence type="ECO:0000256" key="4">
    <source>
        <dbReference type="PROSITE-ProRule" id="PRU01248"/>
    </source>
</evidence>
<evidence type="ECO:0000259" key="6">
    <source>
        <dbReference type="PROSITE" id="PS51900"/>
    </source>
</evidence>